<reference evidence="4 5" key="1">
    <citation type="submission" date="2019-12" db="EMBL/GenBank/DDBJ databases">
        <title>Paenibacillus sp. nov. sp. isolated from soil.</title>
        <authorList>
            <person name="Kim J."/>
            <person name="Jeong S.E."/>
            <person name="Jung H.S."/>
            <person name="Jeon C.O."/>
        </authorList>
    </citation>
    <scope>NUCLEOTIDE SEQUENCE [LARGE SCALE GENOMIC DNA]</scope>
    <source>
        <strain evidence="4 5">5J-6</strain>
    </source>
</reference>
<dbReference type="Pfam" id="PF07944">
    <property type="entry name" value="Beta-AFase-like_GH127_cat"/>
    <property type="match status" value="1"/>
</dbReference>
<organism evidence="4 5">
    <name type="scientific">Paenibacillus silvestris</name>
    <dbReference type="NCBI Taxonomy" id="2606219"/>
    <lineage>
        <taxon>Bacteria</taxon>
        <taxon>Bacillati</taxon>
        <taxon>Bacillota</taxon>
        <taxon>Bacilli</taxon>
        <taxon>Bacillales</taxon>
        <taxon>Paenibacillaceae</taxon>
        <taxon>Paenibacillus</taxon>
    </lineage>
</organism>
<evidence type="ECO:0000259" key="3">
    <source>
        <dbReference type="Pfam" id="PF20737"/>
    </source>
</evidence>
<proteinExistence type="predicted"/>
<evidence type="ECO:0000259" key="1">
    <source>
        <dbReference type="Pfam" id="PF07944"/>
    </source>
</evidence>
<dbReference type="Pfam" id="PF20737">
    <property type="entry name" value="Glyco_hydro127C"/>
    <property type="match status" value="1"/>
</dbReference>
<dbReference type="InterPro" id="IPR049046">
    <property type="entry name" value="Beta-AFase-like_GH127_middle"/>
</dbReference>
<dbReference type="InterPro" id="IPR049174">
    <property type="entry name" value="Beta-AFase-like"/>
</dbReference>
<dbReference type="EMBL" id="WTUZ01000038">
    <property type="protein sequence ID" value="MZQ86098.1"/>
    <property type="molecule type" value="Genomic_DNA"/>
</dbReference>
<dbReference type="InterPro" id="IPR008928">
    <property type="entry name" value="6-hairpin_glycosidase_sf"/>
</dbReference>
<gene>
    <name evidence="4" type="ORF">GQF01_28770</name>
</gene>
<keyword evidence="4" id="KW-0378">Hydrolase</keyword>
<dbReference type="AlphaFoldDB" id="A0A6L8V6T7"/>
<evidence type="ECO:0000313" key="4">
    <source>
        <dbReference type="EMBL" id="MZQ86098.1"/>
    </source>
</evidence>
<feature type="domain" description="Non-reducing end beta-L-arabinofuranosidase-like GH127 catalytic" evidence="1">
    <location>
        <begin position="25"/>
        <end position="404"/>
    </location>
</feature>
<feature type="domain" description="Non-reducing end beta-L-arabinofuranosidase-like GH127 middle" evidence="2">
    <location>
        <begin position="414"/>
        <end position="510"/>
    </location>
</feature>
<dbReference type="PANTHER" id="PTHR43465:SF2">
    <property type="entry name" value="DUF1680 DOMAIN PROTEIN (AFU_ORTHOLOGUE AFUA_1G08910)"/>
    <property type="match status" value="1"/>
</dbReference>
<dbReference type="GO" id="GO:0016787">
    <property type="term" value="F:hydrolase activity"/>
    <property type="evidence" value="ECO:0007669"/>
    <property type="project" value="UniProtKB-KW"/>
</dbReference>
<name>A0A6L8V6T7_9BACL</name>
<dbReference type="Pfam" id="PF20736">
    <property type="entry name" value="Glyco_hydro127M"/>
    <property type="match status" value="1"/>
</dbReference>
<dbReference type="InterPro" id="IPR049049">
    <property type="entry name" value="Beta-AFase-like_GH127_C"/>
</dbReference>
<accession>A0A6L8V6T7</accession>
<keyword evidence="5" id="KW-1185">Reference proteome</keyword>
<sequence>MVQNNSLSTHKLPFQQLAQVPFTQVFIEDKFWSARMKALQKTTLKACLTQCEQTGRISNFAKAAGLMDGEFEGIFYNDSDVYKVLEGIAYSLMNEPDAELEAEADKVIDFIAAAQEEDGYLQTYFTLAEPDKKWTDMNKHEEYCAGHLIEAAIAYYQATGKRKLLDAAIKLADHIDALFGPNKRHWVSGHQEIELALVKLYLETKEERYWKLAYWFLEERGHGHGVGYSWDRADWGAAYSQDHLPVREMSTVTGHAVRAVYMYAGMTDVAALTGDEGYLGALDRLWDNVVNKNMYITGGIGPSKDNEGFTSDYDLPNQSAYCETCASVAMILWNHRMNLLHGDSKYADIVEREMYNGALAGVSLSGDKFFYVNPLETDGSHHRVEWYNCSCCPTQIARFIPSIGNYVYAVNERQIVINQYIAGIGSLQVGNEGVTLKQETNFPWDGTVTIRVEESGETPYDLLLRIPSWCKNFTLKVDGEAQTHPSMHNGYVKLCRAWKAGMEIELVLEMPVQKVYAHPLVIENTGKVALQRGPIVYCIEEMDNAAAYEQTIVSPHTRFQAVFEPNLLEGVVTLYAVGGSPTDTFQAIPYYTWDNRDSGKMRVWLPEAKVEAALYEIQ</sequence>
<comment type="caution">
    <text evidence="4">The sequence shown here is derived from an EMBL/GenBank/DDBJ whole genome shotgun (WGS) entry which is preliminary data.</text>
</comment>
<dbReference type="InterPro" id="IPR012878">
    <property type="entry name" value="Beta-AFase-like_GH127_cat"/>
</dbReference>
<evidence type="ECO:0000313" key="5">
    <source>
        <dbReference type="Proteomes" id="UP000481087"/>
    </source>
</evidence>
<dbReference type="Proteomes" id="UP000481087">
    <property type="component" value="Unassembled WGS sequence"/>
</dbReference>
<dbReference type="PANTHER" id="PTHR43465">
    <property type="entry name" value="DUF1680 DOMAIN PROTEIN (AFU_ORTHOLOGUE AFUA_1G08910)"/>
    <property type="match status" value="1"/>
</dbReference>
<feature type="domain" description="Non-reducing end beta-L-arabinofuranosidase-like GH127 C-terminal" evidence="3">
    <location>
        <begin position="512"/>
        <end position="606"/>
    </location>
</feature>
<protein>
    <submittedName>
        <fullName evidence="4">Glycoside hydrolase family 127 protein</fullName>
    </submittedName>
</protein>
<evidence type="ECO:0000259" key="2">
    <source>
        <dbReference type="Pfam" id="PF20736"/>
    </source>
</evidence>
<dbReference type="SUPFAM" id="SSF48208">
    <property type="entry name" value="Six-hairpin glycosidases"/>
    <property type="match status" value="1"/>
</dbReference>
<dbReference type="GO" id="GO:0005975">
    <property type="term" value="P:carbohydrate metabolic process"/>
    <property type="evidence" value="ECO:0007669"/>
    <property type="project" value="InterPro"/>
</dbReference>